<reference evidence="4" key="1">
    <citation type="submission" date="2025-08" db="UniProtKB">
        <authorList>
            <consortium name="RefSeq"/>
        </authorList>
    </citation>
    <scope>IDENTIFICATION</scope>
</reference>
<evidence type="ECO:0000259" key="1">
    <source>
        <dbReference type="Pfam" id="PF07035"/>
    </source>
</evidence>
<dbReference type="Proteomes" id="UP001652582">
    <property type="component" value="Chromosome 15"/>
</dbReference>
<evidence type="ECO:0000259" key="2">
    <source>
        <dbReference type="Pfam" id="PF21029"/>
    </source>
</evidence>
<accession>A0ABM3LRT6</accession>
<dbReference type="InterPro" id="IPR040371">
    <property type="entry name" value="RMC1"/>
</dbReference>
<keyword evidence="3" id="KW-1185">Reference proteome</keyword>
<dbReference type="PANTHER" id="PTHR12897">
    <property type="entry name" value="COLON CANCER-ASSOCIATED PROTEIN MIC1"/>
    <property type="match status" value="1"/>
</dbReference>
<protein>
    <submittedName>
        <fullName evidence="4">Regulator of MON1-CCZ1 complex</fullName>
    </submittedName>
</protein>
<dbReference type="Pfam" id="PF07035">
    <property type="entry name" value="RMC1_C"/>
    <property type="match status" value="1"/>
</dbReference>
<dbReference type="GeneID" id="112045662"/>
<organism evidence="3 4">
    <name type="scientific">Bicyclus anynana</name>
    <name type="common">Squinting bush brown butterfly</name>
    <dbReference type="NCBI Taxonomy" id="110368"/>
    <lineage>
        <taxon>Eukaryota</taxon>
        <taxon>Metazoa</taxon>
        <taxon>Ecdysozoa</taxon>
        <taxon>Arthropoda</taxon>
        <taxon>Hexapoda</taxon>
        <taxon>Insecta</taxon>
        <taxon>Pterygota</taxon>
        <taxon>Neoptera</taxon>
        <taxon>Endopterygota</taxon>
        <taxon>Lepidoptera</taxon>
        <taxon>Glossata</taxon>
        <taxon>Ditrysia</taxon>
        <taxon>Papilionoidea</taxon>
        <taxon>Nymphalidae</taxon>
        <taxon>Satyrinae</taxon>
        <taxon>Satyrini</taxon>
        <taxon>Mycalesina</taxon>
        <taxon>Bicyclus</taxon>
    </lineage>
</organism>
<proteinExistence type="predicted"/>
<dbReference type="RefSeq" id="XP_052741785.1">
    <property type="nucleotide sequence ID" value="XM_052885825.1"/>
</dbReference>
<dbReference type="PANTHER" id="PTHR12897:SF4">
    <property type="entry name" value="REGULATOR OF MON1-CCZ1 COMPLEX"/>
    <property type="match status" value="1"/>
</dbReference>
<dbReference type="SUPFAM" id="SSF50978">
    <property type="entry name" value="WD40 repeat-like"/>
    <property type="match status" value="1"/>
</dbReference>
<sequence>MAKFSLKDSDEYYLSLSEQPKRFDADSPVTNVFFDDTNGQVFTVRSGGVTGVTVNGMDDSKCTSFRMEDKGPIISIKFSPDHKILAIQRNIEGQNATVEFVNFKDLAPTNIEYTHTCKWKNAKILGFVWPRASEIAFITDHGIELLQVLPDKKQLKTLKSTSFSGAWFSWCAQSNIILLAGNNGALLQPFSLNSSTITKLQKLEVEWSRPVMERDVFVLRLCGAAWCALFRHAAAAPTVSGPTEVWLMPISGGGSVQHVLKTGLTGRFAVSVVDHLLVIHHQSSQTSQIFDIMEEAKPENNVVMHLPLVQGVSMRPASVDDQPCPMYSGNWVVFQPDYVIDARLGCLWRVQLLPAGLAHSVLKDDVPRVVAALLRRRAGRDTIYRVLNQLVAHAGTYLVELTKCFDEINSVYRRWADAEVARNTAGAGAAHGRAHFPVLLAQADVCAHVLAPRADEPHLVAALTAYLASLARHALPAQPDAAALAVRALLTRGAGARLRALVRRGCLGDARPLACQLLSLGHLDPAAAQLALDMMWRLKAHGDVVEVLLSWDEPLGAAGAARAGGAWGGVAARKLLAAARAHSPGAFLAAYHALLARNERARGSPHFLNTEQCDIYIDYYRQLTSES</sequence>
<evidence type="ECO:0000313" key="3">
    <source>
        <dbReference type="Proteomes" id="UP001652582"/>
    </source>
</evidence>
<gene>
    <name evidence="4" type="primary">LOC112045662</name>
</gene>
<name>A0ABM3LRT6_BICAN</name>
<evidence type="ECO:0000313" key="4">
    <source>
        <dbReference type="RefSeq" id="XP_052741785.1"/>
    </source>
</evidence>
<dbReference type="InterPro" id="IPR049040">
    <property type="entry name" value="RMC1_N"/>
</dbReference>
<dbReference type="InterPro" id="IPR009755">
    <property type="entry name" value="RMC1_C"/>
</dbReference>
<dbReference type="InterPro" id="IPR036322">
    <property type="entry name" value="WD40_repeat_dom_sf"/>
</dbReference>
<feature type="domain" description="Mic1" evidence="1">
    <location>
        <begin position="376"/>
        <end position="609"/>
    </location>
</feature>
<feature type="domain" description="Regulator of MON1-CCZ1 complex N-terminal" evidence="2">
    <location>
        <begin position="32"/>
        <end position="155"/>
    </location>
</feature>
<dbReference type="Pfam" id="PF21029">
    <property type="entry name" value="RMC1_N"/>
    <property type="match status" value="1"/>
</dbReference>